<comment type="caution">
    <text evidence="3">The sequence shown here is derived from an EMBL/GenBank/DDBJ whole genome shotgun (WGS) entry which is preliminary data.</text>
</comment>
<evidence type="ECO:0000313" key="3">
    <source>
        <dbReference type="EMBL" id="GHD86884.1"/>
    </source>
</evidence>
<protein>
    <recommendedName>
        <fullName evidence="2">Deoxyribonuclease NucA/NucB domain-containing protein</fullName>
    </recommendedName>
</protein>
<dbReference type="InterPro" id="IPR029476">
    <property type="entry name" value="DNase_NucA_NucB"/>
</dbReference>
<evidence type="ECO:0000256" key="1">
    <source>
        <dbReference type="SAM" id="MobiDB-lite"/>
    </source>
</evidence>
<feature type="region of interest" description="Disordered" evidence="1">
    <location>
        <begin position="1"/>
        <end position="29"/>
    </location>
</feature>
<dbReference type="Pfam" id="PF14040">
    <property type="entry name" value="DNase_NucA_NucB"/>
    <property type="match status" value="1"/>
</dbReference>
<dbReference type="AlphaFoldDB" id="A0A918Y2D5"/>
<name>A0A918Y2D5_9ACTN</name>
<evidence type="ECO:0000259" key="2">
    <source>
        <dbReference type="Pfam" id="PF14040"/>
    </source>
</evidence>
<evidence type="ECO:0000313" key="4">
    <source>
        <dbReference type="Proteomes" id="UP000608955"/>
    </source>
</evidence>
<reference evidence="3" key="2">
    <citation type="submission" date="2020-09" db="EMBL/GenBank/DDBJ databases">
        <authorList>
            <person name="Sun Q."/>
            <person name="Ohkuma M."/>
        </authorList>
    </citation>
    <scope>NUCLEOTIDE SEQUENCE</scope>
    <source>
        <strain evidence="3">JCM 4654</strain>
    </source>
</reference>
<organism evidence="3 4">
    <name type="scientific">Streptomyces naganishii JCM 4654</name>
    <dbReference type="NCBI Taxonomy" id="1306179"/>
    <lineage>
        <taxon>Bacteria</taxon>
        <taxon>Bacillati</taxon>
        <taxon>Actinomycetota</taxon>
        <taxon>Actinomycetes</taxon>
        <taxon>Kitasatosporales</taxon>
        <taxon>Streptomycetaceae</taxon>
        <taxon>Streptomyces</taxon>
    </lineage>
</organism>
<keyword evidence="4" id="KW-1185">Reference proteome</keyword>
<dbReference type="EMBL" id="BMVF01000004">
    <property type="protein sequence ID" value="GHD86884.1"/>
    <property type="molecule type" value="Genomic_DNA"/>
</dbReference>
<proteinExistence type="predicted"/>
<feature type="domain" description="Deoxyribonuclease NucA/NucB" evidence="2">
    <location>
        <begin position="6"/>
        <end position="45"/>
    </location>
</feature>
<gene>
    <name evidence="3" type="ORF">GCM10010508_16470</name>
</gene>
<feature type="compositionally biased region" description="Basic and acidic residues" evidence="1">
    <location>
        <begin position="1"/>
        <end position="11"/>
    </location>
</feature>
<sequence length="54" mass="5785">MIDEKQADASRKAVCPRTAPPDMQRAGRTSCSEYPFASTCEGGTHLRAGPARCT</sequence>
<dbReference type="Proteomes" id="UP000608955">
    <property type="component" value="Unassembled WGS sequence"/>
</dbReference>
<dbReference type="RefSeq" id="WP_190177080.1">
    <property type="nucleotide sequence ID" value="NZ_BMVF01000004.1"/>
</dbReference>
<reference evidence="3" key="1">
    <citation type="journal article" date="2014" name="Int. J. Syst. Evol. Microbiol.">
        <title>Complete genome sequence of Corynebacterium casei LMG S-19264T (=DSM 44701T), isolated from a smear-ripened cheese.</title>
        <authorList>
            <consortium name="US DOE Joint Genome Institute (JGI-PGF)"/>
            <person name="Walter F."/>
            <person name="Albersmeier A."/>
            <person name="Kalinowski J."/>
            <person name="Ruckert C."/>
        </authorList>
    </citation>
    <scope>NUCLEOTIDE SEQUENCE</scope>
    <source>
        <strain evidence="3">JCM 4654</strain>
    </source>
</reference>
<accession>A0A918Y2D5</accession>